<dbReference type="Gene3D" id="1.10.10.10">
    <property type="entry name" value="Winged helix-like DNA-binding domain superfamily/Winged helix DNA-binding domain"/>
    <property type="match status" value="1"/>
</dbReference>
<protein>
    <submittedName>
        <fullName evidence="2">Uncharacterized protein</fullName>
    </submittedName>
</protein>
<dbReference type="GO" id="GO:0043565">
    <property type="term" value="F:sequence-specific DNA binding"/>
    <property type="evidence" value="ECO:0007669"/>
    <property type="project" value="InterPro"/>
</dbReference>
<evidence type="ECO:0000313" key="2">
    <source>
        <dbReference type="EMBL" id="SVD91605.1"/>
    </source>
</evidence>
<dbReference type="InterPro" id="IPR010921">
    <property type="entry name" value="Trp_repressor/repl_initiator"/>
</dbReference>
<reference evidence="2" key="1">
    <citation type="submission" date="2018-05" db="EMBL/GenBank/DDBJ databases">
        <authorList>
            <person name="Lanie J.A."/>
            <person name="Ng W.-L."/>
            <person name="Kazmierczak K.M."/>
            <person name="Andrzejewski T.M."/>
            <person name="Davidsen T.M."/>
            <person name="Wayne K.J."/>
            <person name="Tettelin H."/>
            <person name="Glass J.I."/>
            <person name="Rusch D."/>
            <person name="Podicherti R."/>
            <person name="Tsui H.-C.T."/>
            <person name="Winkler M.E."/>
        </authorList>
    </citation>
    <scope>NUCLEOTIDE SEQUENCE</scope>
</reference>
<organism evidence="2">
    <name type="scientific">marine metagenome</name>
    <dbReference type="NCBI Taxonomy" id="408172"/>
    <lineage>
        <taxon>unclassified sequences</taxon>
        <taxon>metagenomes</taxon>
        <taxon>ecological metagenomes</taxon>
    </lineage>
</organism>
<dbReference type="EMBL" id="UINC01181758">
    <property type="protein sequence ID" value="SVD91605.1"/>
    <property type="molecule type" value="Genomic_DNA"/>
</dbReference>
<name>A0A382Z933_9ZZZZ</name>
<dbReference type="SUPFAM" id="SSF48295">
    <property type="entry name" value="TrpR-like"/>
    <property type="match status" value="1"/>
</dbReference>
<feature type="compositionally biased region" description="Polar residues" evidence="1">
    <location>
        <begin position="1"/>
        <end position="11"/>
    </location>
</feature>
<accession>A0A382Z933</accession>
<dbReference type="AlphaFoldDB" id="A0A382Z933"/>
<dbReference type="InterPro" id="IPR036388">
    <property type="entry name" value="WH-like_DNA-bd_sf"/>
</dbReference>
<proteinExistence type="predicted"/>
<evidence type="ECO:0000256" key="1">
    <source>
        <dbReference type="SAM" id="MobiDB-lite"/>
    </source>
</evidence>
<sequence length="108" mass="12404">MPKSTNDTPETQVKPDPILEKRTRRTYSTEYKMNIIAQADACQHGELAALLRREKLYRKQVSNWRREFAEAGVAGLEKTAPGPTASKTPEQYRIEQLEKANSRLCRKL</sequence>
<gene>
    <name evidence="2" type="ORF">METZ01_LOCUS444459</name>
</gene>
<feature type="region of interest" description="Disordered" evidence="1">
    <location>
        <begin position="1"/>
        <end position="24"/>
    </location>
</feature>